<organism evidence="3 4">
    <name type="scientific">Holothuria leucospilota</name>
    <name type="common">Black long sea cucumber</name>
    <name type="synonym">Mertensiothuria leucospilota</name>
    <dbReference type="NCBI Taxonomy" id="206669"/>
    <lineage>
        <taxon>Eukaryota</taxon>
        <taxon>Metazoa</taxon>
        <taxon>Echinodermata</taxon>
        <taxon>Eleutherozoa</taxon>
        <taxon>Echinozoa</taxon>
        <taxon>Holothuroidea</taxon>
        <taxon>Aspidochirotacea</taxon>
        <taxon>Aspidochirotida</taxon>
        <taxon>Holothuriidae</taxon>
        <taxon>Holothuria</taxon>
    </lineage>
</organism>
<evidence type="ECO:0000313" key="3">
    <source>
        <dbReference type="EMBL" id="KAJ8038061.1"/>
    </source>
</evidence>
<evidence type="ECO:0000256" key="1">
    <source>
        <dbReference type="ARBA" id="ARBA00008779"/>
    </source>
</evidence>
<dbReference type="Gene3D" id="3.40.720.10">
    <property type="entry name" value="Alkaline Phosphatase, subunit A"/>
    <property type="match status" value="1"/>
</dbReference>
<dbReference type="PANTHER" id="PTHR42693:SF11">
    <property type="entry name" value="ARYLSULFATASE A"/>
    <property type="match status" value="1"/>
</dbReference>
<sequence length="68" mass="7544">MVAKQNIALVLLVCNLHHVCYAVSSHRPNIVLILLDDVGYGDLGSYWNPNGQLSNTPFLDYMADNGIR</sequence>
<feature type="signal peptide" evidence="2">
    <location>
        <begin position="1"/>
        <end position="22"/>
    </location>
</feature>
<dbReference type="EMBL" id="JAIZAY010000008">
    <property type="protein sequence ID" value="KAJ8038061.1"/>
    <property type="molecule type" value="Genomic_DNA"/>
</dbReference>
<accession>A0A9Q1C526</accession>
<keyword evidence="4" id="KW-1185">Reference proteome</keyword>
<dbReference type="InterPro" id="IPR050738">
    <property type="entry name" value="Sulfatase"/>
</dbReference>
<dbReference type="Proteomes" id="UP001152320">
    <property type="component" value="Chromosome 8"/>
</dbReference>
<name>A0A9Q1C526_HOLLE</name>
<evidence type="ECO:0000256" key="2">
    <source>
        <dbReference type="SAM" id="SignalP"/>
    </source>
</evidence>
<dbReference type="OrthoDB" id="103349at2759"/>
<proteinExistence type="inferred from homology"/>
<dbReference type="GO" id="GO:0004065">
    <property type="term" value="F:arylsulfatase activity"/>
    <property type="evidence" value="ECO:0007669"/>
    <property type="project" value="TreeGrafter"/>
</dbReference>
<keyword evidence="2" id="KW-0732">Signal</keyword>
<dbReference type="AlphaFoldDB" id="A0A9Q1C526"/>
<dbReference type="SUPFAM" id="SSF53649">
    <property type="entry name" value="Alkaline phosphatase-like"/>
    <property type="match status" value="1"/>
</dbReference>
<feature type="chain" id="PRO_5040157223" evidence="2">
    <location>
        <begin position="23"/>
        <end position="68"/>
    </location>
</feature>
<gene>
    <name evidence="3" type="ORF">HOLleu_19035</name>
</gene>
<dbReference type="PANTHER" id="PTHR42693">
    <property type="entry name" value="ARYLSULFATASE FAMILY MEMBER"/>
    <property type="match status" value="1"/>
</dbReference>
<evidence type="ECO:0000313" key="4">
    <source>
        <dbReference type="Proteomes" id="UP001152320"/>
    </source>
</evidence>
<reference evidence="3" key="1">
    <citation type="submission" date="2021-10" db="EMBL/GenBank/DDBJ databases">
        <title>Tropical sea cucumber genome reveals ecological adaptation and Cuvierian tubules defense mechanism.</title>
        <authorList>
            <person name="Chen T."/>
        </authorList>
    </citation>
    <scope>NUCLEOTIDE SEQUENCE</scope>
    <source>
        <strain evidence="3">Nanhai2018</strain>
        <tissue evidence="3">Muscle</tissue>
    </source>
</reference>
<protein>
    <submittedName>
        <fullName evidence="3">Arylsulfatase F</fullName>
    </submittedName>
</protein>
<dbReference type="InterPro" id="IPR017850">
    <property type="entry name" value="Alkaline_phosphatase_core_sf"/>
</dbReference>
<comment type="similarity">
    <text evidence="1">Belongs to the sulfatase family.</text>
</comment>
<comment type="caution">
    <text evidence="3">The sequence shown here is derived from an EMBL/GenBank/DDBJ whole genome shotgun (WGS) entry which is preliminary data.</text>
</comment>